<evidence type="ECO:0000313" key="2">
    <source>
        <dbReference type="EnsemblPlants" id="MELO3C033265.2.1"/>
    </source>
</evidence>
<protein>
    <submittedName>
        <fullName evidence="2">Uncharacterized protein</fullName>
    </submittedName>
</protein>
<proteinExistence type="predicted"/>
<dbReference type="EnsemblPlants" id="MELO3C033265.2.1">
    <property type="protein sequence ID" value="MELO3C033265.2.1"/>
    <property type="gene ID" value="MELO3C033265.2"/>
</dbReference>
<sequence length="159" mass="17654">MVCIRLEPRNRAPPSHWPEKHSGQHSGCPLLVIFREKRSSENEEEVKNYKALDLPNLLTITNLGTTTSVDPLSSLVLSHANTLRRESALMHDPNPCMDLTAHAGRVNQVKPESGRADGYDANEMGLGRSLGLTYANRAKCERGSSQDPVWSRIRAARRA</sequence>
<dbReference type="Gramene" id="MELO3C033265.2.1">
    <property type="protein sequence ID" value="MELO3C033265.2.1"/>
    <property type="gene ID" value="MELO3C033265.2"/>
</dbReference>
<accession>A0A9I9EFY2</accession>
<feature type="region of interest" description="Disordered" evidence="1">
    <location>
        <begin position="5"/>
        <end position="24"/>
    </location>
</feature>
<evidence type="ECO:0000256" key="1">
    <source>
        <dbReference type="SAM" id="MobiDB-lite"/>
    </source>
</evidence>
<name>A0A9I9EFY2_CUCME</name>
<reference evidence="2" key="1">
    <citation type="submission" date="2023-03" db="UniProtKB">
        <authorList>
            <consortium name="EnsemblPlants"/>
        </authorList>
    </citation>
    <scope>IDENTIFICATION</scope>
</reference>
<organism evidence="2">
    <name type="scientific">Cucumis melo</name>
    <name type="common">Muskmelon</name>
    <dbReference type="NCBI Taxonomy" id="3656"/>
    <lineage>
        <taxon>Eukaryota</taxon>
        <taxon>Viridiplantae</taxon>
        <taxon>Streptophyta</taxon>
        <taxon>Embryophyta</taxon>
        <taxon>Tracheophyta</taxon>
        <taxon>Spermatophyta</taxon>
        <taxon>Magnoliopsida</taxon>
        <taxon>eudicotyledons</taxon>
        <taxon>Gunneridae</taxon>
        <taxon>Pentapetalae</taxon>
        <taxon>rosids</taxon>
        <taxon>fabids</taxon>
        <taxon>Cucurbitales</taxon>
        <taxon>Cucurbitaceae</taxon>
        <taxon>Benincaseae</taxon>
        <taxon>Cucumis</taxon>
    </lineage>
</organism>
<dbReference type="AlphaFoldDB" id="A0A9I9EFY2"/>